<dbReference type="Proteomes" id="UP000199182">
    <property type="component" value="Unassembled WGS sequence"/>
</dbReference>
<feature type="domain" description="DZANK-type" evidence="7">
    <location>
        <begin position="3"/>
        <end position="49"/>
    </location>
</feature>
<evidence type="ECO:0000256" key="4">
    <source>
        <dbReference type="ARBA" id="ARBA00023136"/>
    </source>
</evidence>
<sequence length="140" mass="14418">MFCRNCGNELFQGASVCTKCGAQVGAGGNYCPNCGQQSDPLAVVCVKCGYQLSGQPVAAAPGTEQKSKMVAGLLGILLGWTGAHNFYLGFTGKAVAQLLISVLSCFILSPVSAIWGIIEGIFILTGKTTADAKGVPLKDN</sequence>
<protein>
    <submittedName>
        <fullName evidence="8">Double zinc ribbon</fullName>
    </submittedName>
</protein>
<evidence type="ECO:0000256" key="2">
    <source>
        <dbReference type="ARBA" id="ARBA00022692"/>
    </source>
</evidence>
<evidence type="ECO:0000256" key="5">
    <source>
        <dbReference type="SAM" id="Phobius"/>
    </source>
</evidence>
<keyword evidence="4 5" id="KW-0472">Membrane</keyword>
<dbReference type="InterPro" id="IPR007829">
    <property type="entry name" value="TM2"/>
</dbReference>
<evidence type="ECO:0000259" key="7">
    <source>
        <dbReference type="Pfam" id="PF12773"/>
    </source>
</evidence>
<reference evidence="8 9" key="1">
    <citation type="submission" date="2016-10" db="EMBL/GenBank/DDBJ databases">
        <authorList>
            <person name="de Groot N.N."/>
        </authorList>
    </citation>
    <scope>NUCLEOTIDE SEQUENCE [LARGE SCALE GENOMIC DNA]</scope>
    <source>
        <strain evidence="8 9">CGMCC 1.5012</strain>
    </source>
</reference>
<evidence type="ECO:0000256" key="1">
    <source>
        <dbReference type="ARBA" id="ARBA00004141"/>
    </source>
</evidence>
<evidence type="ECO:0000313" key="9">
    <source>
        <dbReference type="Proteomes" id="UP000199182"/>
    </source>
</evidence>
<organism evidence="8 9">
    <name type="scientific">Acetanaerobacterium elongatum</name>
    <dbReference type="NCBI Taxonomy" id="258515"/>
    <lineage>
        <taxon>Bacteria</taxon>
        <taxon>Bacillati</taxon>
        <taxon>Bacillota</taxon>
        <taxon>Clostridia</taxon>
        <taxon>Eubacteriales</taxon>
        <taxon>Oscillospiraceae</taxon>
        <taxon>Acetanaerobacterium</taxon>
    </lineage>
</organism>
<dbReference type="STRING" id="258515.SAMN05192585_12053"/>
<dbReference type="InterPro" id="IPR025874">
    <property type="entry name" value="DZR"/>
</dbReference>
<keyword evidence="3 5" id="KW-1133">Transmembrane helix</keyword>
<dbReference type="AlphaFoldDB" id="A0A1H0BTC0"/>
<feature type="transmembrane region" description="Helical" evidence="5">
    <location>
        <begin position="94"/>
        <end position="118"/>
    </location>
</feature>
<comment type="subcellular location">
    <subcellularLocation>
        <location evidence="1">Membrane</location>
        <topology evidence="1">Multi-pass membrane protein</topology>
    </subcellularLocation>
</comment>
<evidence type="ECO:0000259" key="6">
    <source>
        <dbReference type="Pfam" id="PF05154"/>
    </source>
</evidence>
<dbReference type="Pfam" id="PF05154">
    <property type="entry name" value="TM2"/>
    <property type="match status" value="1"/>
</dbReference>
<feature type="transmembrane region" description="Helical" evidence="5">
    <location>
        <begin position="70"/>
        <end position="88"/>
    </location>
</feature>
<keyword evidence="2 5" id="KW-0812">Transmembrane</keyword>
<dbReference type="GO" id="GO:0016020">
    <property type="term" value="C:membrane"/>
    <property type="evidence" value="ECO:0007669"/>
    <property type="project" value="UniProtKB-SubCell"/>
</dbReference>
<evidence type="ECO:0000256" key="3">
    <source>
        <dbReference type="ARBA" id="ARBA00022989"/>
    </source>
</evidence>
<proteinExistence type="predicted"/>
<name>A0A1H0BTC0_9FIRM</name>
<dbReference type="OrthoDB" id="9816361at2"/>
<gene>
    <name evidence="8" type="ORF">SAMN05192585_12053</name>
</gene>
<dbReference type="Pfam" id="PF12773">
    <property type="entry name" value="DZR"/>
    <property type="match status" value="1"/>
</dbReference>
<accession>A0A1H0BTC0</accession>
<dbReference type="RefSeq" id="WP_092640765.1">
    <property type="nucleotide sequence ID" value="NZ_FNID01000020.1"/>
</dbReference>
<dbReference type="EMBL" id="FNID01000020">
    <property type="protein sequence ID" value="SDN48827.1"/>
    <property type="molecule type" value="Genomic_DNA"/>
</dbReference>
<feature type="domain" description="TM2" evidence="6">
    <location>
        <begin position="65"/>
        <end position="119"/>
    </location>
</feature>
<evidence type="ECO:0000313" key="8">
    <source>
        <dbReference type="EMBL" id="SDN48827.1"/>
    </source>
</evidence>
<keyword evidence="9" id="KW-1185">Reference proteome</keyword>